<dbReference type="InterPro" id="IPR004516">
    <property type="entry name" value="HisRS/HisZ"/>
</dbReference>
<dbReference type="Gene3D" id="3.40.50.800">
    <property type="entry name" value="Anticodon-binding domain"/>
    <property type="match status" value="1"/>
</dbReference>
<sequence>GLDYYTNTVIEVFNRSKKFRAIAGGGRYSNLVETFGGERCPGVGLAFGDVVLTKFLEENNKLPELKKQVDYYIAPVSEDVLPKAMEIAQKLREKNNVEIDLTGKQLKKQLDYANSTGVKKVIIVGEKDLEEDKVTVKDMETGNEEKVDLKTL</sequence>
<dbReference type="GO" id="GO:0005524">
    <property type="term" value="F:ATP binding"/>
    <property type="evidence" value="ECO:0007669"/>
    <property type="project" value="UniProtKB-KW"/>
</dbReference>
<evidence type="ECO:0000256" key="2">
    <source>
        <dbReference type="ARBA" id="ARBA00030619"/>
    </source>
</evidence>
<dbReference type="GO" id="GO:0006427">
    <property type="term" value="P:histidyl-tRNA aminoacylation"/>
    <property type="evidence" value="ECO:0007669"/>
    <property type="project" value="TreeGrafter"/>
</dbReference>
<feature type="domain" description="Anticodon-binding" evidence="3">
    <location>
        <begin position="72"/>
        <end position="151"/>
    </location>
</feature>
<evidence type="ECO:0000259" key="3">
    <source>
        <dbReference type="Pfam" id="PF03129"/>
    </source>
</evidence>
<dbReference type="InterPro" id="IPR004154">
    <property type="entry name" value="Anticodon-bd"/>
</dbReference>
<dbReference type="InterPro" id="IPR033656">
    <property type="entry name" value="HisRS_anticodon"/>
</dbReference>
<protein>
    <recommendedName>
        <fullName evidence="2">Histidyl-tRNA synthetase</fullName>
    </recommendedName>
</protein>
<evidence type="ECO:0000256" key="1">
    <source>
        <dbReference type="ARBA" id="ARBA00008226"/>
    </source>
</evidence>
<reference evidence="4" key="1">
    <citation type="journal article" date="2014" name="Front. Microbiol.">
        <title>High frequency of phylogenetically diverse reductive dehalogenase-homologous genes in deep subseafloor sedimentary metagenomes.</title>
        <authorList>
            <person name="Kawai M."/>
            <person name="Futagami T."/>
            <person name="Toyoda A."/>
            <person name="Takaki Y."/>
            <person name="Nishi S."/>
            <person name="Hori S."/>
            <person name="Arai W."/>
            <person name="Tsubouchi T."/>
            <person name="Morono Y."/>
            <person name="Uchiyama I."/>
            <person name="Ito T."/>
            <person name="Fujiyama A."/>
            <person name="Inagaki F."/>
            <person name="Takami H."/>
        </authorList>
    </citation>
    <scope>NUCLEOTIDE SEQUENCE</scope>
    <source>
        <strain evidence="4">Expedition CK06-06</strain>
    </source>
</reference>
<dbReference type="AlphaFoldDB" id="X0VWM3"/>
<accession>X0VWM3</accession>
<dbReference type="GO" id="GO:0005737">
    <property type="term" value="C:cytoplasm"/>
    <property type="evidence" value="ECO:0007669"/>
    <property type="project" value="InterPro"/>
</dbReference>
<dbReference type="GO" id="GO:0004821">
    <property type="term" value="F:histidine-tRNA ligase activity"/>
    <property type="evidence" value="ECO:0007669"/>
    <property type="project" value="UniProtKB-EC"/>
</dbReference>
<organism evidence="4">
    <name type="scientific">marine sediment metagenome</name>
    <dbReference type="NCBI Taxonomy" id="412755"/>
    <lineage>
        <taxon>unclassified sequences</taxon>
        <taxon>metagenomes</taxon>
        <taxon>ecological metagenomes</taxon>
    </lineage>
</organism>
<dbReference type="EMBL" id="BARS01034489">
    <property type="protein sequence ID" value="GAG22829.1"/>
    <property type="molecule type" value="Genomic_DNA"/>
</dbReference>
<dbReference type="Gene3D" id="3.30.930.10">
    <property type="entry name" value="Bira Bifunctional Protein, Domain 2"/>
    <property type="match status" value="1"/>
</dbReference>
<dbReference type="SUPFAM" id="SSF55681">
    <property type="entry name" value="Class II aaRS and biotin synthetases"/>
    <property type="match status" value="1"/>
</dbReference>
<gene>
    <name evidence="4" type="ORF">S01H1_53270</name>
</gene>
<dbReference type="InterPro" id="IPR045864">
    <property type="entry name" value="aa-tRNA-synth_II/BPL/LPL"/>
</dbReference>
<comment type="caution">
    <text evidence="4">The sequence shown here is derived from an EMBL/GenBank/DDBJ whole genome shotgun (WGS) entry which is preliminary data.</text>
</comment>
<proteinExistence type="inferred from homology"/>
<evidence type="ECO:0000313" key="4">
    <source>
        <dbReference type="EMBL" id="GAG22829.1"/>
    </source>
</evidence>
<dbReference type="Pfam" id="PF03129">
    <property type="entry name" value="HGTP_anticodon"/>
    <property type="match status" value="1"/>
</dbReference>
<dbReference type="PANTHER" id="PTHR43707:SF1">
    <property type="entry name" value="HISTIDINE--TRNA LIGASE, MITOCHONDRIAL-RELATED"/>
    <property type="match status" value="1"/>
</dbReference>
<dbReference type="SUPFAM" id="SSF52954">
    <property type="entry name" value="Class II aaRS ABD-related"/>
    <property type="match status" value="1"/>
</dbReference>
<feature type="non-terminal residue" evidence="4">
    <location>
        <position position="1"/>
    </location>
</feature>
<name>X0VWM3_9ZZZZ</name>
<dbReference type="PANTHER" id="PTHR43707">
    <property type="entry name" value="HISTIDYL-TRNA SYNTHETASE"/>
    <property type="match status" value="1"/>
</dbReference>
<dbReference type="CDD" id="cd00859">
    <property type="entry name" value="HisRS_anticodon"/>
    <property type="match status" value="1"/>
</dbReference>
<comment type="similarity">
    <text evidence="1">Belongs to the class-II aminoacyl-tRNA synthetase family.</text>
</comment>
<dbReference type="InterPro" id="IPR036621">
    <property type="entry name" value="Anticodon-bd_dom_sf"/>
</dbReference>